<protein>
    <submittedName>
        <fullName evidence="7">Uncharacterized membrane protein, DUF373 family</fullName>
    </submittedName>
</protein>
<accession>A0A1H9Q7J8</accession>
<gene>
    <name evidence="7" type="ORF">SAMN04490244_101493</name>
</gene>
<dbReference type="Proteomes" id="UP000198885">
    <property type="component" value="Unassembled WGS sequence"/>
</dbReference>
<keyword evidence="5 6" id="KW-0472">Membrane</keyword>
<dbReference type="GO" id="GO:0005886">
    <property type="term" value="C:plasma membrane"/>
    <property type="evidence" value="ECO:0007669"/>
    <property type="project" value="UniProtKB-SubCell"/>
</dbReference>
<sequence>MADPGEMRTTSGARFLGLYGWFERGIAGVILIGMIVVILLATYSFFLSLWSVFNRFDEPLDYTRFQSLFDRVLAAVISLELAHSIRQSVAGNHGLRQLRTVVVIGMLAVVRKLITVEVDQTTGVFLMGIASAVVALGGVLVAIQWVEGRRIDRGLSDPDDME</sequence>
<reference evidence="7 8" key="1">
    <citation type="submission" date="2016-10" db="EMBL/GenBank/DDBJ databases">
        <authorList>
            <person name="de Groot N.N."/>
        </authorList>
    </citation>
    <scope>NUCLEOTIDE SEQUENCE [LARGE SCALE GENOMIC DNA]</scope>
    <source>
        <strain evidence="7 8">DSM 23042</strain>
    </source>
</reference>
<keyword evidence="4 6" id="KW-1133">Transmembrane helix</keyword>
<evidence type="ECO:0000256" key="2">
    <source>
        <dbReference type="ARBA" id="ARBA00022475"/>
    </source>
</evidence>
<dbReference type="STRING" id="641238.SAMN04490244_101493"/>
<keyword evidence="2" id="KW-1003">Cell membrane</keyword>
<evidence type="ECO:0000256" key="4">
    <source>
        <dbReference type="ARBA" id="ARBA00022989"/>
    </source>
</evidence>
<dbReference type="AlphaFoldDB" id="A0A1H9Q7J8"/>
<evidence type="ECO:0000256" key="1">
    <source>
        <dbReference type="ARBA" id="ARBA00004651"/>
    </source>
</evidence>
<dbReference type="Pfam" id="PF06146">
    <property type="entry name" value="PsiE"/>
    <property type="match status" value="1"/>
</dbReference>
<keyword evidence="3 6" id="KW-0812">Transmembrane</keyword>
<dbReference type="InterPro" id="IPR020948">
    <property type="entry name" value="P_starv_induced_PsiE-like"/>
</dbReference>
<proteinExistence type="predicted"/>
<name>A0A1H9Q7J8_9RHOB</name>
<evidence type="ECO:0000256" key="6">
    <source>
        <dbReference type="SAM" id="Phobius"/>
    </source>
</evidence>
<organism evidence="7 8">
    <name type="scientific">Tranquillimonas rosea</name>
    <dbReference type="NCBI Taxonomy" id="641238"/>
    <lineage>
        <taxon>Bacteria</taxon>
        <taxon>Pseudomonadati</taxon>
        <taxon>Pseudomonadota</taxon>
        <taxon>Alphaproteobacteria</taxon>
        <taxon>Rhodobacterales</taxon>
        <taxon>Roseobacteraceae</taxon>
        <taxon>Tranquillimonas</taxon>
    </lineage>
</organism>
<comment type="subcellular location">
    <subcellularLocation>
        <location evidence="1">Cell membrane</location>
        <topology evidence="1">Multi-pass membrane protein</topology>
    </subcellularLocation>
</comment>
<feature type="transmembrane region" description="Helical" evidence="6">
    <location>
        <begin position="126"/>
        <end position="146"/>
    </location>
</feature>
<keyword evidence="8" id="KW-1185">Reference proteome</keyword>
<evidence type="ECO:0000313" key="7">
    <source>
        <dbReference type="EMBL" id="SER56402.1"/>
    </source>
</evidence>
<evidence type="ECO:0000256" key="3">
    <source>
        <dbReference type="ARBA" id="ARBA00022692"/>
    </source>
</evidence>
<dbReference type="RefSeq" id="WP_218142506.1">
    <property type="nucleotide sequence ID" value="NZ_FOGU01000001.1"/>
</dbReference>
<dbReference type="EMBL" id="FOGU01000001">
    <property type="protein sequence ID" value="SER56402.1"/>
    <property type="molecule type" value="Genomic_DNA"/>
</dbReference>
<evidence type="ECO:0000313" key="8">
    <source>
        <dbReference type="Proteomes" id="UP000198885"/>
    </source>
</evidence>
<feature type="transmembrane region" description="Helical" evidence="6">
    <location>
        <begin position="21"/>
        <end position="48"/>
    </location>
</feature>
<evidence type="ECO:0000256" key="5">
    <source>
        <dbReference type="ARBA" id="ARBA00023136"/>
    </source>
</evidence>